<dbReference type="GO" id="GO:0000166">
    <property type="term" value="F:nucleotide binding"/>
    <property type="evidence" value="ECO:0007669"/>
    <property type="project" value="InterPro"/>
</dbReference>
<evidence type="ECO:0000256" key="1">
    <source>
        <dbReference type="ARBA" id="ARBA00010928"/>
    </source>
</evidence>
<evidence type="ECO:0000256" key="2">
    <source>
        <dbReference type="ARBA" id="ARBA00023002"/>
    </source>
</evidence>
<dbReference type="Proteomes" id="UP000256621">
    <property type="component" value="Chromosome"/>
</dbReference>
<gene>
    <name evidence="6" type="ORF">B1B09_05655</name>
    <name evidence="5" type="ORF">DXN06_06730</name>
</gene>
<dbReference type="Gene3D" id="3.30.360.10">
    <property type="entry name" value="Dihydrodipicolinate Reductase, domain 2"/>
    <property type="match status" value="1"/>
</dbReference>
<feature type="domain" description="Gfo/Idh/MocA-like oxidoreductase N-terminal" evidence="3">
    <location>
        <begin position="8"/>
        <end position="130"/>
    </location>
</feature>
<evidence type="ECO:0000313" key="6">
    <source>
        <dbReference type="EMBL" id="PGF35092.1"/>
    </source>
</evidence>
<protein>
    <submittedName>
        <fullName evidence="5 6">Oxidoreductase</fullName>
    </submittedName>
</protein>
<dbReference type="PANTHER" id="PTHR22604:SF105">
    <property type="entry name" value="TRANS-1,2-DIHYDROBENZENE-1,2-DIOL DEHYDROGENASE"/>
    <property type="match status" value="1"/>
</dbReference>
<comment type="similarity">
    <text evidence="1">Belongs to the Gfo/Idh/MocA family.</text>
</comment>
<dbReference type="EMBL" id="MVCE01000002">
    <property type="protein sequence ID" value="PGF35092.1"/>
    <property type="molecule type" value="Genomic_DNA"/>
</dbReference>
<reference evidence="5 8" key="2">
    <citation type="submission" date="2018-08" db="EMBL/GenBank/DDBJ databases">
        <title>Genome sequencing of Cutibacterium acnes KCOM 1315.</title>
        <authorList>
            <person name="Kook J.-K."/>
            <person name="Park S.-N."/>
            <person name="Lim Y.K."/>
        </authorList>
    </citation>
    <scope>NUCLEOTIDE SEQUENCE [LARGE SCALE GENOMIC DNA]</scope>
    <source>
        <strain evidence="5 8">KCOM 1315</strain>
    </source>
</reference>
<dbReference type="SUPFAM" id="SSF55347">
    <property type="entry name" value="Glyceraldehyde-3-phosphate dehydrogenase-like, C-terminal domain"/>
    <property type="match status" value="1"/>
</dbReference>
<sequence>MDTTTTIGWGIAGTGRIARTILKDFAHVPGARICAIASRSAARADAFADLVTQNLSCPRPDTHDSYVDMITNPTVDVVYVATPHPQHRPIALAAIDAGKAVLVEKSFAATAHAAAEIAEAARAKRVFAMEGMWTRFLPVVTEMIDAVNNGAIGEPTGIQGDLFALRDYDPDDRLFSPALGGGVTLDLGVYALDFAIRLFGEPTEVIARGNHFPNGVDSDASMLLTFPKNKFATLAISFTSDGPGRMTIQGTDGWIEVEPRFHHPSRILIHRRGVIPEIHNTPALGRGYAHELMEVCQCLRAGRTESLTMPLDDTLAVARTMSRVLDQLGVENYDDTELSHA</sequence>
<evidence type="ECO:0000259" key="4">
    <source>
        <dbReference type="Pfam" id="PF22725"/>
    </source>
</evidence>
<dbReference type="InterPro" id="IPR050984">
    <property type="entry name" value="Gfo/Idh/MocA_domain"/>
</dbReference>
<reference evidence="6 7" key="1">
    <citation type="submission" date="2017-02" db="EMBL/GenBank/DDBJ databases">
        <title>Prevalence of linear plasmids in Cutibacterium acnes isolates obtained from cancerous prostatic tissue.</title>
        <authorList>
            <person name="Davidsson S."/>
            <person name="Bruggemann H."/>
        </authorList>
    </citation>
    <scope>NUCLEOTIDE SEQUENCE [LARGE SCALE GENOMIC DNA]</scope>
    <source>
        <strain evidence="6 7">11-78</strain>
    </source>
</reference>
<dbReference type="PANTHER" id="PTHR22604">
    <property type="entry name" value="OXIDOREDUCTASES"/>
    <property type="match status" value="1"/>
</dbReference>
<dbReference type="InterPro" id="IPR000683">
    <property type="entry name" value="Gfo/Idh/MocA-like_OxRdtase_N"/>
</dbReference>
<dbReference type="EMBL" id="CP031442">
    <property type="protein sequence ID" value="AXM06869.1"/>
    <property type="molecule type" value="Genomic_DNA"/>
</dbReference>
<dbReference type="InterPro" id="IPR055170">
    <property type="entry name" value="GFO_IDH_MocA-like_dom"/>
</dbReference>
<name>A0AA44TJB3_CUTAC</name>
<evidence type="ECO:0000313" key="5">
    <source>
        <dbReference type="EMBL" id="AXM06869.1"/>
    </source>
</evidence>
<dbReference type="Pfam" id="PF01408">
    <property type="entry name" value="GFO_IDH_MocA"/>
    <property type="match status" value="1"/>
</dbReference>
<dbReference type="Proteomes" id="UP000226191">
    <property type="component" value="Unassembled WGS sequence"/>
</dbReference>
<keyword evidence="2" id="KW-0560">Oxidoreductase</keyword>
<dbReference type="AlphaFoldDB" id="A0AA44TJB3"/>
<dbReference type="Pfam" id="PF22725">
    <property type="entry name" value="GFO_IDH_MocA_C3"/>
    <property type="match status" value="1"/>
</dbReference>
<evidence type="ECO:0000313" key="7">
    <source>
        <dbReference type="Proteomes" id="UP000226191"/>
    </source>
</evidence>
<evidence type="ECO:0000313" key="8">
    <source>
        <dbReference type="Proteomes" id="UP000256621"/>
    </source>
</evidence>
<feature type="domain" description="GFO/IDH/MocA-like oxidoreductase" evidence="4">
    <location>
        <begin position="142"/>
        <end position="256"/>
    </location>
</feature>
<dbReference type="Gene3D" id="3.40.50.720">
    <property type="entry name" value="NAD(P)-binding Rossmann-like Domain"/>
    <property type="match status" value="1"/>
</dbReference>
<dbReference type="InterPro" id="IPR036291">
    <property type="entry name" value="NAD(P)-bd_dom_sf"/>
</dbReference>
<dbReference type="SUPFAM" id="SSF51735">
    <property type="entry name" value="NAD(P)-binding Rossmann-fold domains"/>
    <property type="match status" value="1"/>
</dbReference>
<dbReference type="GO" id="GO:0016491">
    <property type="term" value="F:oxidoreductase activity"/>
    <property type="evidence" value="ECO:0007669"/>
    <property type="project" value="UniProtKB-KW"/>
</dbReference>
<dbReference type="GeneID" id="92856210"/>
<proteinExistence type="inferred from homology"/>
<organism evidence="6 7">
    <name type="scientific">Cutibacterium acnes</name>
    <name type="common">Propionibacterium acnes</name>
    <dbReference type="NCBI Taxonomy" id="1747"/>
    <lineage>
        <taxon>Bacteria</taxon>
        <taxon>Bacillati</taxon>
        <taxon>Actinomycetota</taxon>
        <taxon>Actinomycetes</taxon>
        <taxon>Propionibacteriales</taxon>
        <taxon>Propionibacteriaceae</taxon>
        <taxon>Cutibacterium</taxon>
    </lineage>
</organism>
<evidence type="ECO:0000259" key="3">
    <source>
        <dbReference type="Pfam" id="PF01408"/>
    </source>
</evidence>
<dbReference type="RefSeq" id="WP_002517228.1">
    <property type="nucleotide sequence ID" value="NZ_AP019664.1"/>
</dbReference>
<accession>A0AA44TJB3</accession>